<name>A0ABT0BCE6_9SPHN</name>
<sequence>MMRKPKTSHAAVGPEGQARPLLIAVVGCDGSGKTTVTEALRSWLSDYGRPRLCHLGKQSGTIGRQLVQLPFVGKRVNKTLKARSGMTRAPGGPDTVSTFVIWLFVLRRVLRFKRMLRLRRAGFWIIADRFPQIAKPGAIDGPRLMGVTQAPGLIGWMARSEQRHFETMVSHVPDLVLRLNVSAEVAIARKPDHRPAALTRKVVDVSQLTFQGAPIVEVNTDLPLEEVLSQARKAIAERFLPALALPSDSSPPQALPPAATAGGLAE</sequence>
<feature type="region of interest" description="Disordered" evidence="1">
    <location>
        <begin position="246"/>
        <end position="266"/>
    </location>
</feature>
<reference evidence="2" key="1">
    <citation type="submission" date="2022-03" db="EMBL/GenBank/DDBJ databases">
        <title>Identification of a novel bacterium isolated from mangrove sediments.</title>
        <authorList>
            <person name="Pan X."/>
        </authorList>
    </citation>
    <scope>NUCLEOTIDE SEQUENCE</scope>
    <source>
        <strain evidence="2">B1949</strain>
    </source>
</reference>
<accession>A0ABT0BCE6</accession>
<dbReference type="RefSeq" id="WP_244018819.1">
    <property type="nucleotide sequence ID" value="NZ_JALHLF010000022.1"/>
</dbReference>
<evidence type="ECO:0000256" key="1">
    <source>
        <dbReference type="SAM" id="MobiDB-lite"/>
    </source>
</evidence>
<gene>
    <name evidence="2" type="ORF">MTR62_08170</name>
</gene>
<proteinExistence type="predicted"/>
<dbReference type="GO" id="GO:0016787">
    <property type="term" value="F:hydrolase activity"/>
    <property type="evidence" value="ECO:0007669"/>
    <property type="project" value="UniProtKB-KW"/>
</dbReference>
<comment type="caution">
    <text evidence="2">The sequence shown here is derived from an EMBL/GenBank/DDBJ whole genome shotgun (WGS) entry which is preliminary data.</text>
</comment>
<keyword evidence="2" id="KW-0378">Hydrolase</keyword>
<organism evidence="2 3">
    <name type="scientific">Novosphingobium organovorum</name>
    <dbReference type="NCBI Taxonomy" id="2930092"/>
    <lineage>
        <taxon>Bacteria</taxon>
        <taxon>Pseudomonadati</taxon>
        <taxon>Pseudomonadota</taxon>
        <taxon>Alphaproteobacteria</taxon>
        <taxon>Sphingomonadales</taxon>
        <taxon>Sphingomonadaceae</taxon>
        <taxon>Novosphingobium</taxon>
    </lineage>
</organism>
<keyword evidence="3" id="KW-1185">Reference proteome</keyword>
<evidence type="ECO:0000313" key="3">
    <source>
        <dbReference type="Proteomes" id="UP001162881"/>
    </source>
</evidence>
<protein>
    <submittedName>
        <fullName evidence="2">Nucleoside triphosphate hydrolase</fullName>
    </submittedName>
</protein>
<evidence type="ECO:0000313" key="2">
    <source>
        <dbReference type="EMBL" id="MCJ2182663.1"/>
    </source>
</evidence>
<dbReference type="Proteomes" id="UP001162881">
    <property type="component" value="Unassembled WGS sequence"/>
</dbReference>
<dbReference type="EMBL" id="JALHLF010000022">
    <property type="protein sequence ID" value="MCJ2182663.1"/>
    <property type="molecule type" value="Genomic_DNA"/>
</dbReference>
<dbReference type="SUPFAM" id="SSF52540">
    <property type="entry name" value="P-loop containing nucleoside triphosphate hydrolases"/>
    <property type="match status" value="1"/>
</dbReference>
<dbReference type="Gene3D" id="3.40.50.300">
    <property type="entry name" value="P-loop containing nucleotide triphosphate hydrolases"/>
    <property type="match status" value="1"/>
</dbReference>
<dbReference type="InterPro" id="IPR027417">
    <property type="entry name" value="P-loop_NTPase"/>
</dbReference>